<dbReference type="RefSeq" id="WP_136448939.1">
    <property type="nucleotide sequence ID" value="NZ_SSXH01000488.1"/>
</dbReference>
<feature type="non-terminal residue" evidence="1">
    <location>
        <position position="1059"/>
    </location>
</feature>
<comment type="caution">
    <text evidence="1">The sequence shown here is derived from an EMBL/GenBank/DDBJ whole genome shotgun (WGS) entry which is preliminary data.</text>
</comment>
<proteinExistence type="predicted"/>
<accession>A0A4S5E646</accession>
<keyword evidence="2" id="KW-1185">Reference proteome</keyword>
<dbReference type="Proteomes" id="UP000305282">
    <property type="component" value="Unassembled WGS sequence"/>
</dbReference>
<evidence type="ECO:0000313" key="1">
    <source>
        <dbReference type="EMBL" id="THJ66930.1"/>
    </source>
</evidence>
<sequence length="1059" mass="114539">MVSGTSGEMAEFSLNGKVFRQYATRLTAVTTRDGEEQEYQIAEGHFAVSRVLEIRDVQSGTFAPGGIVETIYDVTFTPPDGEPRTVSITDRDMRWRESTWPQETGACAFMPTRRTGVETVSDAIKAMALRARGHGGATLAYGVPGLLLRPEMPPAFLRPGKPALVPGGVDADTWCELPPEQAKTEGVRLLGLDDPSTDEQATTDLLRLFRMPALVPDDPAVGITLASLLAYAPWAGLPETDALPGVGHLAVMLAGTSGLRKTAMAALVLAAQSSTYRPAKGKPVTATVRLRHGAKNGGSSMIGAQRSLWTLAGLSALVDDAFAEELTDGEIHSQWIELSGLADSMAEQNSGVKATRVGSGLMPSRYPRCCLLATAEDLPDEDRHVSGVARWFALKTESATDLTVLSELQADVRALSRAHARIVQDTLSDLDIPRRAVRWAEEQVSGWDTSSAHGRAVQNATCVLAGWRLLTWAGERAKLTEMDSWTAWGVDVIHAAMDAQARRGGMVGNAQAARDPVKLFVRRFREALTDGTWYLATPERSEDGAAVPPTAIPGYGPAAVGWRQGPRIMADGAGDAAQWFTSGRGDPLGAVHVKPAGTPGPRPFAPAMLVMRASLWDDVVRAVRHRARERDGFGISDTPAVLLARLVEQGIAKSATSEKSKLWDDGAKPHVYKFDLARLLGDDVDDVDEDGVAEQVDGPEPGPAAPADIVPAFDPRCLACGDLTGACGPNDAAYWWNGIGPLHASCDLPEPDRDEPVQAVISEPEATPEPAWQQPEHTDKTVSALRATLVKRGWDVPSDAFLCNVADRITAAFPVDGAPGSGGPGLVWAEGAGRTGYRLFRQVQSHGTRRLPPDERLGDVECPWTMPRQEWHRPLTADECRQPCFVSFDVNGAYLAAASQPLGTGRPVHLTDAGRIPIRKSVPALYRLDLDPQVPERLPMLFAPDGWYAGPIAWYLHEHGLIRRVEEALVWPLTDTYVWLDRWYQAARDARSWLAGDGGQDETGRAALDAVKAIYTTFLAGWMASPKNSTNLFRPDWRAHTVSRAAANQARALDKVREQ</sequence>
<dbReference type="OrthoDB" id="3899306at2"/>
<name>A0A4S5E646_9ACTN</name>
<reference evidence="1 2" key="1">
    <citation type="submission" date="2019-04" db="EMBL/GenBank/DDBJ databases">
        <title>Draft genome sequences for three unisolated Alnus-infective Frankia Sp+ strains, AgTrS, AiOr and AvVan, the first sequenced Frankia strains able to sporulate in-planta.</title>
        <authorList>
            <person name="Bethencourt L."/>
            <person name="Vautrin F."/>
            <person name="Taib N."/>
            <person name="Dubost A."/>
            <person name="Castro-Garcia L."/>
            <person name="Imbaud O."/>
            <person name="Abrouk D."/>
            <person name="Fournier P."/>
            <person name="Briolay J."/>
            <person name="Nguyen A."/>
            <person name="Normand P."/>
            <person name="Fernandez M.P."/>
            <person name="Brochier-Armanet C."/>
            <person name="Herrera-Belaroussi A."/>
        </authorList>
    </citation>
    <scope>NUCLEOTIDE SEQUENCE [LARGE SCALE GENOMIC DNA]</scope>
    <source>
        <strain evidence="1 2">AvVan</strain>
    </source>
</reference>
<organism evidence="1 2">
    <name type="scientific">Candidatus Frankia alpina</name>
    <dbReference type="NCBI Taxonomy" id="2699483"/>
    <lineage>
        <taxon>Bacteria</taxon>
        <taxon>Bacillati</taxon>
        <taxon>Actinomycetota</taxon>
        <taxon>Actinomycetes</taxon>
        <taxon>Frankiales</taxon>
        <taxon>Frankiaceae</taxon>
        <taxon>Frankia</taxon>
    </lineage>
</organism>
<evidence type="ECO:0000313" key="2">
    <source>
        <dbReference type="Proteomes" id="UP000305282"/>
    </source>
</evidence>
<gene>
    <name evidence="1" type="ORF">E7Y31_16880</name>
</gene>
<dbReference type="EMBL" id="SSXH01000488">
    <property type="protein sequence ID" value="THJ66930.1"/>
    <property type="molecule type" value="Genomic_DNA"/>
</dbReference>
<dbReference type="AlphaFoldDB" id="A0A4S5E646"/>
<protein>
    <submittedName>
        <fullName evidence="1">Uncharacterized protein</fullName>
    </submittedName>
</protein>